<gene>
    <name evidence="2" type="ORF">AB447_204410</name>
    <name evidence="3" type="ORF">P8828_18865</name>
</gene>
<dbReference type="Proteomes" id="UP000036168">
    <property type="component" value="Unassembled WGS sequence"/>
</dbReference>
<keyword evidence="5" id="KW-1185">Reference proteome</keyword>
<evidence type="ECO:0000313" key="4">
    <source>
        <dbReference type="Proteomes" id="UP000036168"/>
    </source>
</evidence>
<evidence type="ECO:0000259" key="1">
    <source>
        <dbReference type="Pfam" id="PF12671"/>
    </source>
</evidence>
<feature type="domain" description="Putative amidase" evidence="1">
    <location>
        <begin position="139"/>
        <end position="286"/>
    </location>
</feature>
<dbReference type="PANTHER" id="PTHR40032:SF1">
    <property type="entry name" value="EXPORTED PROTEIN"/>
    <property type="match status" value="1"/>
</dbReference>
<proteinExistence type="predicted"/>
<dbReference type="InterPro" id="IPR038765">
    <property type="entry name" value="Papain-like_cys_pep_sf"/>
</dbReference>
<dbReference type="PANTHER" id="PTHR40032">
    <property type="entry name" value="EXPORTED PROTEIN-RELATED"/>
    <property type="match status" value="1"/>
</dbReference>
<dbReference type="STRING" id="1664069.BGLY_0972"/>
<comment type="caution">
    <text evidence="2">The sequence shown here is derived from an EMBL/GenBank/DDBJ whole genome shotgun (WGS) entry which is preliminary data.</text>
</comment>
<reference evidence="2 4" key="1">
    <citation type="journal article" date="2015" name="Int. J. Syst. Evol. Microbiol.">
        <title>Bacillus glycinifermentans sp. nov., isolated from fermented soybean paste.</title>
        <authorList>
            <person name="Kim S.J."/>
            <person name="Dunlap C.A."/>
            <person name="Kwon S.W."/>
            <person name="Rooney A.P."/>
        </authorList>
    </citation>
    <scope>NUCLEOTIDE SEQUENCE [LARGE SCALE GENOMIC DNA]</scope>
    <source>
        <strain evidence="2 4">GO-13</strain>
    </source>
</reference>
<dbReference type="Pfam" id="PF12671">
    <property type="entry name" value="Amidase_6"/>
    <property type="match status" value="1"/>
</dbReference>
<organism evidence="2 4">
    <name type="scientific">Bacillus glycinifermentans</name>
    <dbReference type="NCBI Taxonomy" id="1664069"/>
    <lineage>
        <taxon>Bacteria</taxon>
        <taxon>Bacillati</taxon>
        <taxon>Bacillota</taxon>
        <taxon>Bacilli</taxon>
        <taxon>Bacillales</taxon>
        <taxon>Bacillaceae</taxon>
        <taxon>Bacillus</taxon>
    </lineage>
</organism>
<evidence type="ECO:0000313" key="2">
    <source>
        <dbReference type="EMBL" id="KRT92162.1"/>
    </source>
</evidence>
<accession>A0A0J6H2H1</accession>
<sequence length="301" mass="34895">MKEIIEQLLKARLDYLINGNDQRSWRDAGDAEVIERKKKLFEKRGVKIVKARMKTAIKDHWLEDDGTAHVNYQSHTAYLCKDGDDMYMEEQIEKRTALLYDQMVVKDTEIPRPSVQPISDDEYCADAEKRELLGRAFTYDRLSAVRYAETFWNKRNSAYKNFEDNCTNFISQCIRAGDAPMRGYPNRGAGWWMQNHSWSYSWTVAHSLRTFLKRSKTGLRAIQAGAAEELTEGDVICYDFNGDGRFDHVAIVTAKDKGNMPLVNAQTHDCRMRYWSYEDSPAYTPSIRYAFFHIADDTTKA</sequence>
<reference evidence="2" key="2">
    <citation type="submission" date="2015-10" db="EMBL/GenBank/DDBJ databases">
        <authorList>
            <person name="Gilbert D.G."/>
        </authorList>
    </citation>
    <scope>NUCLEOTIDE SEQUENCE</scope>
    <source>
        <strain evidence="2">GO-13</strain>
    </source>
</reference>
<evidence type="ECO:0000313" key="5">
    <source>
        <dbReference type="Proteomes" id="UP001341297"/>
    </source>
</evidence>
<protein>
    <submittedName>
        <fullName evidence="3">Amidase domain-containing protein</fullName>
    </submittedName>
</protein>
<dbReference type="SUPFAM" id="SSF54001">
    <property type="entry name" value="Cysteine proteinases"/>
    <property type="match status" value="1"/>
</dbReference>
<dbReference type="OrthoDB" id="9812429at2"/>
<name>A0A0J6H2H1_9BACI</name>
<dbReference type="InterPro" id="IPR024301">
    <property type="entry name" value="Amidase_6"/>
</dbReference>
<dbReference type="PATRIC" id="fig|1664069.3.peg.691"/>
<evidence type="ECO:0000313" key="3">
    <source>
        <dbReference type="EMBL" id="MEC0486844.1"/>
    </source>
</evidence>
<reference evidence="3 5" key="3">
    <citation type="submission" date="2023-03" db="EMBL/GenBank/DDBJ databases">
        <title>Agriculturally important microbes genome sequencing.</title>
        <authorList>
            <person name="Dunlap C."/>
        </authorList>
    </citation>
    <scope>NUCLEOTIDE SEQUENCE [LARGE SCALE GENOMIC DNA]</scope>
    <source>
        <strain evidence="3 5">CBP-3203</strain>
    </source>
</reference>
<dbReference type="RefSeq" id="WP_048407189.1">
    <property type="nucleotide sequence ID" value="NZ_CP023481.1"/>
</dbReference>
<dbReference type="EMBL" id="LECW02000034">
    <property type="protein sequence ID" value="KRT92162.1"/>
    <property type="molecule type" value="Genomic_DNA"/>
</dbReference>
<dbReference type="Gene3D" id="3.90.1720.10">
    <property type="entry name" value="endopeptidase domain like (from Nostoc punctiforme)"/>
    <property type="match status" value="1"/>
</dbReference>
<dbReference type="Proteomes" id="UP001341297">
    <property type="component" value="Unassembled WGS sequence"/>
</dbReference>
<dbReference type="EMBL" id="JARRTL010000024">
    <property type="protein sequence ID" value="MEC0486844.1"/>
    <property type="molecule type" value="Genomic_DNA"/>
</dbReference>
<dbReference type="AlphaFoldDB" id="A0A0J6H2H1"/>